<dbReference type="Proteomes" id="UP000184063">
    <property type="component" value="Unassembled WGS sequence"/>
</dbReference>
<dbReference type="AlphaFoldDB" id="A0A1M3TJ94"/>
<dbReference type="VEuPathDB" id="FungiDB:ASPFODRAFT_46412"/>
<gene>
    <name evidence="2" type="ORF">ASPFODRAFT_46412</name>
</gene>
<protein>
    <submittedName>
        <fullName evidence="2">Uncharacterized protein</fullName>
    </submittedName>
</protein>
<name>A0A1M3TJ94_ASPLC</name>
<evidence type="ECO:0000313" key="2">
    <source>
        <dbReference type="EMBL" id="OJZ86877.1"/>
    </source>
</evidence>
<organism evidence="2 3">
    <name type="scientific">Aspergillus luchuensis (strain CBS 106.47)</name>
    <dbReference type="NCBI Taxonomy" id="1137211"/>
    <lineage>
        <taxon>Eukaryota</taxon>
        <taxon>Fungi</taxon>
        <taxon>Dikarya</taxon>
        <taxon>Ascomycota</taxon>
        <taxon>Pezizomycotina</taxon>
        <taxon>Eurotiomycetes</taxon>
        <taxon>Eurotiomycetidae</taxon>
        <taxon>Eurotiales</taxon>
        <taxon>Aspergillaceae</taxon>
        <taxon>Aspergillus</taxon>
        <taxon>Aspergillus subgen. Circumdati</taxon>
    </lineage>
</organism>
<dbReference type="EMBL" id="KV878241">
    <property type="protein sequence ID" value="OJZ86877.1"/>
    <property type="molecule type" value="Genomic_DNA"/>
</dbReference>
<feature type="compositionally biased region" description="Basic residues" evidence="1">
    <location>
        <begin position="35"/>
        <end position="48"/>
    </location>
</feature>
<feature type="compositionally biased region" description="Low complexity" evidence="1">
    <location>
        <begin position="22"/>
        <end position="34"/>
    </location>
</feature>
<evidence type="ECO:0000256" key="1">
    <source>
        <dbReference type="SAM" id="MobiDB-lite"/>
    </source>
</evidence>
<proteinExistence type="predicted"/>
<feature type="region of interest" description="Disordered" evidence="1">
    <location>
        <begin position="16"/>
        <end position="73"/>
    </location>
</feature>
<accession>A0A1M3TJ94</accession>
<evidence type="ECO:0000313" key="3">
    <source>
        <dbReference type="Proteomes" id="UP000184063"/>
    </source>
</evidence>
<sequence length="73" mass="8190">MPLSLLENEIALNSYQRHGLSTDKPTTTSSPTKHSTGKTRSGRARQPHSQKPPNLHNRYKPHVTATINQIHPQ</sequence>
<reference evidence="3" key="1">
    <citation type="journal article" date="2017" name="Genome Biol.">
        <title>Comparative genomics reveals high biological diversity and specific adaptations in the industrially and medically important fungal genus Aspergillus.</title>
        <authorList>
            <person name="de Vries R.P."/>
            <person name="Riley R."/>
            <person name="Wiebenga A."/>
            <person name="Aguilar-Osorio G."/>
            <person name="Amillis S."/>
            <person name="Uchima C.A."/>
            <person name="Anderluh G."/>
            <person name="Asadollahi M."/>
            <person name="Askin M."/>
            <person name="Barry K."/>
            <person name="Battaglia E."/>
            <person name="Bayram O."/>
            <person name="Benocci T."/>
            <person name="Braus-Stromeyer S.A."/>
            <person name="Caldana C."/>
            <person name="Canovas D."/>
            <person name="Cerqueira G.C."/>
            <person name="Chen F."/>
            <person name="Chen W."/>
            <person name="Choi C."/>
            <person name="Clum A."/>
            <person name="Dos Santos R.A."/>
            <person name="Damasio A.R."/>
            <person name="Diallinas G."/>
            <person name="Emri T."/>
            <person name="Fekete E."/>
            <person name="Flipphi M."/>
            <person name="Freyberg S."/>
            <person name="Gallo A."/>
            <person name="Gournas C."/>
            <person name="Habgood R."/>
            <person name="Hainaut M."/>
            <person name="Harispe M.L."/>
            <person name="Henrissat B."/>
            <person name="Hilden K.S."/>
            <person name="Hope R."/>
            <person name="Hossain A."/>
            <person name="Karabika E."/>
            <person name="Karaffa L."/>
            <person name="Karanyi Z."/>
            <person name="Krasevec N."/>
            <person name="Kuo A."/>
            <person name="Kusch H."/>
            <person name="LaButti K."/>
            <person name="Lagendijk E.L."/>
            <person name="Lapidus A."/>
            <person name="Levasseur A."/>
            <person name="Lindquist E."/>
            <person name="Lipzen A."/>
            <person name="Logrieco A.F."/>
            <person name="MacCabe A."/>
            <person name="Maekelae M.R."/>
            <person name="Malavazi I."/>
            <person name="Melin P."/>
            <person name="Meyer V."/>
            <person name="Mielnichuk N."/>
            <person name="Miskei M."/>
            <person name="Molnar A.P."/>
            <person name="Mule G."/>
            <person name="Ngan C.Y."/>
            <person name="Orejas M."/>
            <person name="Orosz E."/>
            <person name="Ouedraogo J.P."/>
            <person name="Overkamp K.M."/>
            <person name="Park H.-S."/>
            <person name="Perrone G."/>
            <person name="Piumi F."/>
            <person name="Punt P.J."/>
            <person name="Ram A.F."/>
            <person name="Ramon A."/>
            <person name="Rauscher S."/>
            <person name="Record E."/>
            <person name="Riano-Pachon D.M."/>
            <person name="Robert V."/>
            <person name="Roehrig J."/>
            <person name="Ruller R."/>
            <person name="Salamov A."/>
            <person name="Salih N.S."/>
            <person name="Samson R.A."/>
            <person name="Sandor E."/>
            <person name="Sanguinetti M."/>
            <person name="Schuetze T."/>
            <person name="Sepcic K."/>
            <person name="Shelest E."/>
            <person name="Sherlock G."/>
            <person name="Sophianopoulou V."/>
            <person name="Squina F.M."/>
            <person name="Sun H."/>
            <person name="Susca A."/>
            <person name="Todd R.B."/>
            <person name="Tsang A."/>
            <person name="Unkles S.E."/>
            <person name="van de Wiele N."/>
            <person name="van Rossen-Uffink D."/>
            <person name="Oliveira J.V."/>
            <person name="Vesth T.C."/>
            <person name="Visser J."/>
            <person name="Yu J.-H."/>
            <person name="Zhou M."/>
            <person name="Andersen M.R."/>
            <person name="Archer D.B."/>
            <person name="Baker S.E."/>
            <person name="Benoit I."/>
            <person name="Brakhage A.A."/>
            <person name="Braus G.H."/>
            <person name="Fischer R."/>
            <person name="Frisvad J.C."/>
            <person name="Goldman G.H."/>
            <person name="Houbraken J."/>
            <person name="Oakley B."/>
            <person name="Pocsi I."/>
            <person name="Scazzocchio C."/>
            <person name="Seiboth B."/>
            <person name="vanKuyk P.A."/>
            <person name="Wortman J."/>
            <person name="Dyer P.S."/>
            <person name="Grigoriev I.V."/>
        </authorList>
    </citation>
    <scope>NUCLEOTIDE SEQUENCE [LARGE SCALE GENOMIC DNA]</scope>
    <source>
        <strain evidence="3">CBS 106.47</strain>
    </source>
</reference>